<dbReference type="EMBL" id="PDOD01000005">
    <property type="protein sequence ID" value="PYZ92002.1"/>
    <property type="molecule type" value="Genomic_DNA"/>
</dbReference>
<evidence type="ECO:0000313" key="2">
    <source>
        <dbReference type="Proteomes" id="UP000248214"/>
    </source>
</evidence>
<comment type="caution">
    <text evidence="1">The sequence shown here is derived from an EMBL/GenBank/DDBJ whole genome shotgun (WGS) entry which is preliminary data.</text>
</comment>
<reference evidence="1 2" key="1">
    <citation type="submission" date="2017-10" db="EMBL/GenBank/DDBJ databases">
        <title>Bacillus sp. nov., a halophilic bacterium isolated from a Keqin Lake.</title>
        <authorList>
            <person name="Wang H."/>
        </authorList>
    </citation>
    <scope>NUCLEOTIDE SEQUENCE [LARGE SCALE GENOMIC DNA]</scope>
    <source>
        <strain evidence="1 2">KQ-12</strain>
    </source>
</reference>
<name>A0A323T7Y3_9BACI</name>
<dbReference type="Proteomes" id="UP000248214">
    <property type="component" value="Unassembled WGS sequence"/>
</dbReference>
<dbReference type="AlphaFoldDB" id="A0A323T7Y3"/>
<proteinExistence type="predicted"/>
<sequence length="114" mass="13565">MGNSYININPYDNRLNVKIEGSFSRQDTREFFKEYNKEIHLIPVSEYDIEVDCTDLIIENDEQVPLLEKIYHTFNEDGFNKILFIVKKSSVSYQRSFIESIKKVHLPQFQLKEV</sequence>
<organism evidence="1 2">
    <name type="scientific">Salipaludibacillus keqinensis</name>
    <dbReference type="NCBI Taxonomy" id="2045207"/>
    <lineage>
        <taxon>Bacteria</taxon>
        <taxon>Bacillati</taxon>
        <taxon>Bacillota</taxon>
        <taxon>Bacilli</taxon>
        <taxon>Bacillales</taxon>
        <taxon>Bacillaceae</taxon>
    </lineage>
</organism>
<keyword evidence="2" id="KW-1185">Reference proteome</keyword>
<evidence type="ECO:0000313" key="1">
    <source>
        <dbReference type="EMBL" id="PYZ92002.1"/>
    </source>
</evidence>
<gene>
    <name evidence="1" type="ORF">CR194_17555</name>
</gene>
<accession>A0A323T7Y3</accession>
<dbReference type="RefSeq" id="WP_110611479.1">
    <property type="nucleotide sequence ID" value="NZ_PDOD01000005.1"/>
</dbReference>
<dbReference type="OrthoDB" id="2867965at2"/>
<protein>
    <submittedName>
        <fullName evidence="1">Uncharacterized protein</fullName>
    </submittedName>
</protein>